<evidence type="ECO:0000256" key="5">
    <source>
        <dbReference type="ARBA" id="ARBA00022833"/>
    </source>
</evidence>
<dbReference type="Pfam" id="PF02535">
    <property type="entry name" value="Zip"/>
    <property type="match status" value="1"/>
</dbReference>
<dbReference type="InterPro" id="IPR003689">
    <property type="entry name" value="ZIP"/>
</dbReference>
<keyword evidence="4 8" id="KW-0812">Transmembrane</keyword>
<organism evidence="9 10">
    <name type="scientific">Christiangramia sediminis</name>
    <dbReference type="NCBI Taxonomy" id="2881336"/>
    <lineage>
        <taxon>Bacteria</taxon>
        <taxon>Pseudomonadati</taxon>
        <taxon>Bacteroidota</taxon>
        <taxon>Flavobacteriia</taxon>
        <taxon>Flavobacteriales</taxon>
        <taxon>Flavobacteriaceae</taxon>
        <taxon>Christiangramia</taxon>
    </lineage>
</organism>
<feature type="transmembrane region" description="Helical" evidence="8">
    <location>
        <begin position="160"/>
        <end position="181"/>
    </location>
</feature>
<proteinExistence type="inferred from homology"/>
<accession>A0A9X1LKC9</accession>
<name>A0A9X1LKC9_9FLAO</name>
<comment type="subcellular location">
    <subcellularLocation>
        <location evidence="1">Cell membrane</location>
        <topology evidence="1">Multi-pass membrane protein</topology>
    </subcellularLocation>
</comment>
<dbReference type="EMBL" id="JAJBZG010000005">
    <property type="protein sequence ID" value="MCB7481905.1"/>
    <property type="molecule type" value="Genomic_DNA"/>
</dbReference>
<evidence type="ECO:0000256" key="8">
    <source>
        <dbReference type="SAM" id="Phobius"/>
    </source>
</evidence>
<dbReference type="GO" id="GO:0005385">
    <property type="term" value="F:zinc ion transmembrane transporter activity"/>
    <property type="evidence" value="ECO:0007669"/>
    <property type="project" value="TreeGrafter"/>
</dbReference>
<feature type="transmembrane region" description="Helical" evidence="8">
    <location>
        <begin position="41"/>
        <end position="62"/>
    </location>
</feature>
<evidence type="ECO:0000313" key="9">
    <source>
        <dbReference type="EMBL" id="MCB7481905.1"/>
    </source>
</evidence>
<evidence type="ECO:0000256" key="3">
    <source>
        <dbReference type="ARBA" id="ARBA00022475"/>
    </source>
</evidence>
<sequence>MQDIYKIILYSAFSGITVFLGGLLSKYFGGDYKSNKRKTELFHFITAFGGGILIAAIALVLVPRGMEELDLFILILAFISGAIVVFLIDRKLERSGNSLSQLMAMLLDFIPEAIALGAIFAAEPKTGVLLAIFIGLQNLPESFNSFQDLKSTGYSDKKSLIVLFFLSFSGIIGAVIGFIFLKDLPQVTAFLMVFASGGILYLIFQDIAPNVKLKKSWLPALGANLGFLIGMIGEKLIQ</sequence>
<evidence type="ECO:0000256" key="4">
    <source>
        <dbReference type="ARBA" id="ARBA00022692"/>
    </source>
</evidence>
<feature type="transmembrane region" description="Helical" evidence="8">
    <location>
        <begin position="7"/>
        <end position="29"/>
    </location>
</feature>
<feature type="transmembrane region" description="Helical" evidence="8">
    <location>
        <begin position="69"/>
        <end position="88"/>
    </location>
</feature>
<dbReference type="RefSeq" id="WP_229341234.1">
    <property type="nucleotide sequence ID" value="NZ_JAJBZG010000005.1"/>
</dbReference>
<gene>
    <name evidence="9" type="ORF">LGQ90_11580</name>
</gene>
<comment type="caution">
    <text evidence="9">The sequence shown here is derived from an EMBL/GenBank/DDBJ whole genome shotgun (WGS) entry which is preliminary data.</text>
</comment>
<reference evidence="9" key="1">
    <citation type="submission" date="2021-10" db="EMBL/GenBank/DDBJ databases">
        <title>Gramella sp. ASW11-100T, isolated from marine sediment.</title>
        <authorList>
            <person name="Xia C."/>
        </authorList>
    </citation>
    <scope>NUCLEOTIDE SEQUENCE</scope>
    <source>
        <strain evidence="9">ASW11-100</strain>
    </source>
</reference>
<keyword evidence="5" id="KW-0862">Zinc</keyword>
<dbReference type="Proteomes" id="UP001139414">
    <property type="component" value="Unassembled WGS sequence"/>
</dbReference>
<dbReference type="PANTHER" id="PTHR11040">
    <property type="entry name" value="ZINC/IRON TRANSPORTER"/>
    <property type="match status" value="1"/>
</dbReference>
<evidence type="ECO:0000256" key="6">
    <source>
        <dbReference type="ARBA" id="ARBA00022989"/>
    </source>
</evidence>
<protein>
    <submittedName>
        <fullName evidence="9">ZIP family metal transporter</fullName>
    </submittedName>
</protein>
<evidence type="ECO:0000256" key="1">
    <source>
        <dbReference type="ARBA" id="ARBA00004651"/>
    </source>
</evidence>
<feature type="transmembrane region" description="Helical" evidence="8">
    <location>
        <begin position="187"/>
        <end position="204"/>
    </location>
</feature>
<dbReference type="PANTHER" id="PTHR11040:SF211">
    <property type="entry name" value="ZINC TRANSPORTER ZIP11"/>
    <property type="match status" value="1"/>
</dbReference>
<comment type="similarity">
    <text evidence="2">Belongs to the ZIP transporter (TC 2.A.5) family.</text>
</comment>
<keyword evidence="10" id="KW-1185">Reference proteome</keyword>
<dbReference type="AlphaFoldDB" id="A0A9X1LKC9"/>
<keyword evidence="6 8" id="KW-1133">Transmembrane helix</keyword>
<evidence type="ECO:0000256" key="7">
    <source>
        <dbReference type="ARBA" id="ARBA00023136"/>
    </source>
</evidence>
<feature type="transmembrane region" description="Helical" evidence="8">
    <location>
        <begin position="216"/>
        <end position="233"/>
    </location>
</feature>
<dbReference type="GO" id="GO:0005886">
    <property type="term" value="C:plasma membrane"/>
    <property type="evidence" value="ECO:0007669"/>
    <property type="project" value="UniProtKB-SubCell"/>
</dbReference>
<keyword evidence="7 8" id="KW-0472">Membrane</keyword>
<keyword evidence="3" id="KW-1003">Cell membrane</keyword>
<evidence type="ECO:0000256" key="2">
    <source>
        <dbReference type="ARBA" id="ARBA00006939"/>
    </source>
</evidence>
<evidence type="ECO:0000313" key="10">
    <source>
        <dbReference type="Proteomes" id="UP001139414"/>
    </source>
</evidence>